<dbReference type="EMBL" id="KQ418413">
    <property type="protein sequence ID" value="KOF87437.1"/>
    <property type="molecule type" value="Genomic_DNA"/>
</dbReference>
<reference evidence="1" key="1">
    <citation type="submission" date="2015-07" db="EMBL/GenBank/DDBJ databases">
        <title>MeaNS - Measles Nucleotide Surveillance Program.</title>
        <authorList>
            <person name="Tran T."/>
            <person name="Druce J."/>
        </authorList>
    </citation>
    <scope>NUCLEOTIDE SEQUENCE</scope>
    <source>
        <strain evidence="1">UCB-OBI-ISO-001</strain>
        <tissue evidence="1">Gonad</tissue>
    </source>
</reference>
<organism evidence="1">
    <name type="scientific">Octopus bimaculoides</name>
    <name type="common">California two-spotted octopus</name>
    <dbReference type="NCBI Taxonomy" id="37653"/>
    <lineage>
        <taxon>Eukaryota</taxon>
        <taxon>Metazoa</taxon>
        <taxon>Spiralia</taxon>
        <taxon>Lophotrochozoa</taxon>
        <taxon>Mollusca</taxon>
        <taxon>Cephalopoda</taxon>
        <taxon>Coleoidea</taxon>
        <taxon>Octopodiformes</taxon>
        <taxon>Octopoda</taxon>
        <taxon>Incirrata</taxon>
        <taxon>Octopodidae</taxon>
        <taxon>Octopus</taxon>
    </lineage>
</organism>
<evidence type="ECO:0000313" key="1">
    <source>
        <dbReference type="EMBL" id="KOF87437.1"/>
    </source>
</evidence>
<sequence length="72" mass="8143">MSGCHFGLCPPHIQKVFTSSKVNGFQETKKNETVFLQNESTEKGKLKLFRVIIVVGSSKYLNFLINMSKDGY</sequence>
<name>A0A0L8HE36_OCTBM</name>
<dbReference type="AlphaFoldDB" id="A0A0L8HE36"/>
<gene>
    <name evidence="1" type="ORF">OCBIM_22016848mg</name>
</gene>
<proteinExistence type="predicted"/>
<accession>A0A0L8HE36</accession>
<protein>
    <submittedName>
        <fullName evidence="1">Uncharacterized protein</fullName>
    </submittedName>
</protein>